<organism evidence="1 2">
    <name type="scientific">Orenia metallireducens</name>
    <dbReference type="NCBI Taxonomy" id="1413210"/>
    <lineage>
        <taxon>Bacteria</taxon>
        <taxon>Bacillati</taxon>
        <taxon>Bacillota</taxon>
        <taxon>Clostridia</taxon>
        <taxon>Halanaerobiales</taxon>
        <taxon>Halobacteroidaceae</taxon>
        <taxon>Orenia</taxon>
    </lineage>
</organism>
<accession>A0A1C0A8Q8</accession>
<name>A0A1C0A8Q8_9FIRM</name>
<keyword evidence="2" id="KW-1185">Reference proteome</keyword>
<gene>
    <name evidence="1" type="ORF">U472_11610</name>
</gene>
<dbReference type="EMBL" id="LWDV01000009">
    <property type="protein sequence ID" value="OCL26622.1"/>
    <property type="molecule type" value="Genomic_DNA"/>
</dbReference>
<proteinExistence type="predicted"/>
<dbReference type="RefSeq" id="WP_068718633.1">
    <property type="nucleotide sequence ID" value="NZ_LWDV01000009.1"/>
</dbReference>
<evidence type="ECO:0000313" key="1">
    <source>
        <dbReference type="EMBL" id="OCL26622.1"/>
    </source>
</evidence>
<comment type="caution">
    <text evidence="1">The sequence shown here is derived from an EMBL/GenBank/DDBJ whole genome shotgun (WGS) entry which is preliminary data.</text>
</comment>
<evidence type="ECO:0000313" key="2">
    <source>
        <dbReference type="Proteomes" id="UP000093514"/>
    </source>
</evidence>
<protein>
    <submittedName>
        <fullName evidence="1">Uncharacterized protein</fullName>
    </submittedName>
</protein>
<dbReference type="OrthoDB" id="2112425at2"/>
<dbReference type="Proteomes" id="UP000093514">
    <property type="component" value="Unassembled WGS sequence"/>
</dbReference>
<reference evidence="1 2" key="2">
    <citation type="submission" date="2016-08" db="EMBL/GenBank/DDBJ databases">
        <title>Orenia metallireducens sp. nov. strain Z6, a Novel Metal-reducing Firmicute from the Deep Subsurface.</title>
        <authorList>
            <person name="Maxim B.I."/>
            <person name="Kenneth K."/>
            <person name="Flynn T.M."/>
            <person name="Oloughlin E.J."/>
            <person name="Locke R.A."/>
            <person name="Weber J.R."/>
            <person name="Egan S.M."/>
            <person name="Mackie R.I."/>
            <person name="Cann I.K."/>
        </authorList>
    </citation>
    <scope>NUCLEOTIDE SEQUENCE [LARGE SCALE GENOMIC DNA]</scope>
    <source>
        <strain evidence="1 2">Z6</strain>
    </source>
</reference>
<reference evidence="2" key="1">
    <citation type="submission" date="2016-07" db="EMBL/GenBank/DDBJ databases">
        <authorList>
            <person name="Florea S."/>
            <person name="Webb J.S."/>
            <person name="Jaromczyk J."/>
            <person name="Schardl C.L."/>
        </authorList>
    </citation>
    <scope>NUCLEOTIDE SEQUENCE [LARGE SCALE GENOMIC DNA]</scope>
    <source>
        <strain evidence="2">Z6</strain>
    </source>
</reference>
<sequence length="115" mass="12734">MEENYESTSTRNFQIKANTEISPGHLLIKFNDSQFSEQDLRFFGVNKEGAPVSGSGVPAEQINSHYRDETTALFNISDLVQTGQFTDETVEGVITASGHEIGRHRIETPPSIYVG</sequence>
<dbReference type="AlphaFoldDB" id="A0A1C0A8Q8"/>